<dbReference type="KEGG" id="foc:113213386"/>
<keyword evidence="7" id="KW-1185">Reference proteome</keyword>
<dbReference type="InterPro" id="IPR051435">
    <property type="entry name" value="RING_finger_E3_ubiq-ligases"/>
</dbReference>
<dbReference type="PANTHER" id="PTHR22791:SF6">
    <property type="entry name" value="RING-TYPE DOMAIN-CONTAINING PROTEIN"/>
    <property type="match status" value="1"/>
</dbReference>
<organism evidence="7 8">
    <name type="scientific">Frankliniella occidentalis</name>
    <name type="common">Western flower thrips</name>
    <name type="synonym">Euthrips occidentalis</name>
    <dbReference type="NCBI Taxonomy" id="133901"/>
    <lineage>
        <taxon>Eukaryota</taxon>
        <taxon>Metazoa</taxon>
        <taxon>Ecdysozoa</taxon>
        <taxon>Arthropoda</taxon>
        <taxon>Hexapoda</taxon>
        <taxon>Insecta</taxon>
        <taxon>Pterygota</taxon>
        <taxon>Neoptera</taxon>
        <taxon>Paraneoptera</taxon>
        <taxon>Thysanoptera</taxon>
        <taxon>Terebrantia</taxon>
        <taxon>Thripoidea</taxon>
        <taxon>Thripidae</taxon>
        <taxon>Frankliniella</taxon>
    </lineage>
</organism>
<feature type="region of interest" description="Disordered" evidence="5">
    <location>
        <begin position="125"/>
        <end position="164"/>
    </location>
</feature>
<proteinExistence type="predicted"/>
<dbReference type="RefSeq" id="XP_026288219.2">
    <property type="nucleotide sequence ID" value="XM_026432434.2"/>
</dbReference>
<dbReference type="PROSITE" id="PS50089">
    <property type="entry name" value="ZF_RING_2"/>
    <property type="match status" value="1"/>
</dbReference>
<sequence>MHWLLFVSSRLRCRHPRPRSSALLAVQRGMRQSTLDCVTLTCEGLLSLARSNSSLTMTLTHSRPVAFLGHVIGNVYTLLRWWLTCITLGGNILWFREKRCRSLVLPGPIWQRSVLAGRVHKHVRSQSAGPAVPTRRQRGVARAVPPARRAGAAAGRPRGQSPPHGHAMDCSICFEKYDQQERVPKVVPCGHTVCLLCLGRSDRRECPTCRTPYKVLPSSLPRNFDLLRLIDQHGHARVHCGWCSDCRDAAKGECWEEHEVLNVQAALRRRLQAGVLQQAAGQLEALHRQCQGAKALHAMTLLSAEPWDLTLRSGDKVLTGTVRNADDADPLTKAMWLTVAAKAALTKILPAVVIETPLDGDRPPSAAKGQTPADGNAPPGTSSAPSPAGSPLSAATSAPRAVLQFLWELNVGSASYGEPNEKHQEKTDCLRLVLGVERLVGVHCCYDPAWSLQLLRSAAPSVEQLSVWYLRQAHMLAVHAMPRLRRLWLSHYMEPRSLELGELPQQGNGEGLEWLKVYGLPRPTTRSVLQAHAHSLQELVLFVGTAGEQQWPRSCSDLHSLLEQCGLRALRRVVLERGGASSRCSHGRAGCDQQRGEVRRVLHGAEVLCSKCHHRRARPYCRL</sequence>
<dbReference type="Proteomes" id="UP000504606">
    <property type="component" value="Unplaced"/>
</dbReference>
<dbReference type="InterPro" id="IPR001841">
    <property type="entry name" value="Znf_RING"/>
</dbReference>
<feature type="region of interest" description="Disordered" evidence="5">
    <location>
        <begin position="359"/>
        <end position="394"/>
    </location>
</feature>
<dbReference type="Gene3D" id="3.30.40.10">
    <property type="entry name" value="Zinc/RING finger domain, C3HC4 (zinc finger)"/>
    <property type="match status" value="1"/>
</dbReference>
<dbReference type="SMART" id="SM00184">
    <property type="entry name" value="RING"/>
    <property type="match status" value="1"/>
</dbReference>
<dbReference type="GeneID" id="113213386"/>
<evidence type="ECO:0000256" key="2">
    <source>
        <dbReference type="ARBA" id="ARBA00022771"/>
    </source>
</evidence>
<dbReference type="Pfam" id="PF14634">
    <property type="entry name" value="zf-RING_5"/>
    <property type="match status" value="1"/>
</dbReference>
<feature type="compositionally biased region" description="Low complexity" evidence="5">
    <location>
        <begin position="377"/>
        <end position="394"/>
    </location>
</feature>
<keyword evidence="3" id="KW-0862">Zinc</keyword>
<dbReference type="PANTHER" id="PTHR22791">
    <property type="entry name" value="RING-TYPE DOMAIN-CONTAINING PROTEIN"/>
    <property type="match status" value="1"/>
</dbReference>
<dbReference type="AlphaFoldDB" id="A0A6J1T3Q9"/>
<dbReference type="OrthoDB" id="264520at2759"/>
<dbReference type="InterPro" id="IPR013083">
    <property type="entry name" value="Znf_RING/FYVE/PHD"/>
</dbReference>
<evidence type="ECO:0000313" key="8">
    <source>
        <dbReference type="RefSeq" id="XP_026288219.2"/>
    </source>
</evidence>
<evidence type="ECO:0000313" key="7">
    <source>
        <dbReference type="Proteomes" id="UP000504606"/>
    </source>
</evidence>
<keyword evidence="2 4" id="KW-0863">Zinc-finger</keyword>
<feature type="domain" description="RING-type" evidence="6">
    <location>
        <begin position="170"/>
        <end position="210"/>
    </location>
</feature>
<feature type="compositionally biased region" description="Low complexity" evidence="5">
    <location>
        <begin position="140"/>
        <end position="159"/>
    </location>
</feature>
<evidence type="ECO:0000256" key="4">
    <source>
        <dbReference type="PROSITE-ProRule" id="PRU00175"/>
    </source>
</evidence>
<dbReference type="SUPFAM" id="SSF57850">
    <property type="entry name" value="RING/U-box"/>
    <property type="match status" value="1"/>
</dbReference>
<evidence type="ECO:0000259" key="6">
    <source>
        <dbReference type="PROSITE" id="PS50089"/>
    </source>
</evidence>
<dbReference type="PROSITE" id="PS00518">
    <property type="entry name" value="ZF_RING_1"/>
    <property type="match status" value="1"/>
</dbReference>
<dbReference type="GO" id="GO:0016567">
    <property type="term" value="P:protein ubiquitination"/>
    <property type="evidence" value="ECO:0007669"/>
    <property type="project" value="TreeGrafter"/>
</dbReference>
<keyword evidence="1" id="KW-0479">Metal-binding</keyword>
<gene>
    <name evidence="8" type="primary">LOC113213386</name>
</gene>
<evidence type="ECO:0000256" key="1">
    <source>
        <dbReference type="ARBA" id="ARBA00022723"/>
    </source>
</evidence>
<dbReference type="InterPro" id="IPR017907">
    <property type="entry name" value="Znf_RING_CS"/>
</dbReference>
<evidence type="ECO:0000256" key="5">
    <source>
        <dbReference type="SAM" id="MobiDB-lite"/>
    </source>
</evidence>
<protein>
    <submittedName>
        <fullName evidence="8">Uncharacterized protein LOC113213386 isoform X1</fullName>
    </submittedName>
</protein>
<accession>A0A6J1T3Q9</accession>
<dbReference type="GO" id="GO:0008270">
    <property type="term" value="F:zinc ion binding"/>
    <property type="evidence" value="ECO:0007669"/>
    <property type="project" value="UniProtKB-KW"/>
</dbReference>
<reference evidence="8" key="1">
    <citation type="submission" date="2025-08" db="UniProtKB">
        <authorList>
            <consortium name="RefSeq"/>
        </authorList>
    </citation>
    <scope>IDENTIFICATION</scope>
    <source>
        <tissue evidence="8">Whole organism</tissue>
    </source>
</reference>
<evidence type="ECO:0000256" key="3">
    <source>
        <dbReference type="ARBA" id="ARBA00022833"/>
    </source>
</evidence>
<dbReference type="GO" id="GO:0061630">
    <property type="term" value="F:ubiquitin protein ligase activity"/>
    <property type="evidence" value="ECO:0007669"/>
    <property type="project" value="TreeGrafter"/>
</dbReference>
<name>A0A6J1T3Q9_FRAOC</name>